<keyword evidence="2" id="KW-1185">Reference proteome</keyword>
<evidence type="ECO:0000313" key="1">
    <source>
        <dbReference type="EMBL" id="KAH8040984.1"/>
    </source>
</evidence>
<evidence type="ECO:0008006" key="3">
    <source>
        <dbReference type="Google" id="ProtNLM"/>
    </source>
</evidence>
<protein>
    <recommendedName>
        <fullName evidence="3">EGF-like domain-containing protein</fullName>
    </recommendedName>
</protein>
<reference evidence="1" key="2">
    <citation type="submission" date="2021-09" db="EMBL/GenBank/DDBJ databases">
        <authorList>
            <person name="Jia N."/>
            <person name="Wang J."/>
            <person name="Shi W."/>
            <person name="Du L."/>
            <person name="Sun Y."/>
            <person name="Zhan W."/>
            <person name="Jiang J."/>
            <person name="Wang Q."/>
            <person name="Zhang B."/>
            <person name="Ji P."/>
            <person name="Sakyi L.B."/>
            <person name="Cui X."/>
            <person name="Yuan T."/>
            <person name="Jiang B."/>
            <person name="Yang W."/>
            <person name="Lam T.T.-Y."/>
            <person name="Chang Q."/>
            <person name="Ding S."/>
            <person name="Wang X."/>
            <person name="Zhu J."/>
            <person name="Ruan X."/>
            <person name="Zhao L."/>
            <person name="Wei J."/>
            <person name="Que T."/>
            <person name="Du C."/>
            <person name="Cheng J."/>
            <person name="Dai P."/>
            <person name="Han X."/>
            <person name="Huang E."/>
            <person name="Gao Y."/>
            <person name="Liu J."/>
            <person name="Shao H."/>
            <person name="Ye R."/>
            <person name="Li L."/>
            <person name="Wei W."/>
            <person name="Wang X."/>
            <person name="Wang C."/>
            <person name="Huo Q."/>
            <person name="Li W."/>
            <person name="Guo W."/>
            <person name="Chen H."/>
            <person name="Chen S."/>
            <person name="Zhou L."/>
            <person name="Zhou L."/>
            <person name="Ni X."/>
            <person name="Tian J."/>
            <person name="Zhou Y."/>
            <person name="Sheng Y."/>
            <person name="Liu T."/>
            <person name="Pan Y."/>
            <person name="Xia L."/>
            <person name="Li J."/>
            <person name="Zhao F."/>
            <person name="Cao W."/>
        </authorList>
    </citation>
    <scope>NUCLEOTIDE SEQUENCE</scope>
    <source>
        <strain evidence="1">Rmic-2018</strain>
        <tissue evidence="1">Larvae</tissue>
    </source>
</reference>
<organism evidence="1 2">
    <name type="scientific">Rhipicephalus microplus</name>
    <name type="common">Cattle tick</name>
    <name type="synonym">Boophilus microplus</name>
    <dbReference type="NCBI Taxonomy" id="6941"/>
    <lineage>
        <taxon>Eukaryota</taxon>
        <taxon>Metazoa</taxon>
        <taxon>Ecdysozoa</taxon>
        <taxon>Arthropoda</taxon>
        <taxon>Chelicerata</taxon>
        <taxon>Arachnida</taxon>
        <taxon>Acari</taxon>
        <taxon>Parasitiformes</taxon>
        <taxon>Ixodida</taxon>
        <taxon>Ixodoidea</taxon>
        <taxon>Ixodidae</taxon>
        <taxon>Rhipicephalinae</taxon>
        <taxon>Rhipicephalus</taxon>
        <taxon>Boophilus</taxon>
    </lineage>
</organism>
<dbReference type="EMBL" id="JABSTU010000001">
    <property type="protein sequence ID" value="KAH8040984.1"/>
    <property type="molecule type" value="Genomic_DNA"/>
</dbReference>
<accession>A0A9J6F4F3</accession>
<dbReference type="Proteomes" id="UP000821866">
    <property type="component" value="Chromosome 1"/>
</dbReference>
<proteinExistence type="predicted"/>
<comment type="caution">
    <text evidence="1">The sequence shown here is derived from an EMBL/GenBank/DDBJ whole genome shotgun (WGS) entry which is preliminary data.</text>
</comment>
<sequence>MGGPRRNPRETEQGIGCRRSRHDVAASGQYRPKFPSPYLQKEIFVLNLEDGFFGCQVNESTEVLQLFELSQLCDGVPQCFQGSDELARDLKCTDKNHCHPKVPRCTNGACLDNLCYCNDGYGGKGCEMPVKPISIRLRQTSATPRPLRLVYINLQLDVVYTAEGGLSGAVALLSVNGGGHIPRCVVPDLEADITFVSMARPVVTRGLAEARSSSSSCLCATPSSLPNDAWHLRKLRSRKNSTCHASCVRRECAFALRSTAVKKTQLGPWCGATPTLFHVTWECAEHDEEHDTPGTREEWETLLSSPALVDQLRLIHGAERMARASGALE</sequence>
<gene>
    <name evidence="1" type="ORF">HPB51_013384</name>
</gene>
<dbReference type="VEuPathDB" id="VectorBase:LOC119180327"/>
<evidence type="ECO:0000313" key="2">
    <source>
        <dbReference type="Proteomes" id="UP000821866"/>
    </source>
</evidence>
<reference evidence="1" key="1">
    <citation type="journal article" date="2020" name="Cell">
        <title>Large-Scale Comparative Analyses of Tick Genomes Elucidate Their Genetic Diversity and Vector Capacities.</title>
        <authorList>
            <consortium name="Tick Genome and Microbiome Consortium (TIGMIC)"/>
            <person name="Jia N."/>
            <person name="Wang J."/>
            <person name="Shi W."/>
            <person name="Du L."/>
            <person name="Sun Y."/>
            <person name="Zhan W."/>
            <person name="Jiang J.F."/>
            <person name="Wang Q."/>
            <person name="Zhang B."/>
            <person name="Ji P."/>
            <person name="Bell-Sakyi L."/>
            <person name="Cui X.M."/>
            <person name="Yuan T.T."/>
            <person name="Jiang B.G."/>
            <person name="Yang W.F."/>
            <person name="Lam T.T."/>
            <person name="Chang Q.C."/>
            <person name="Ding S.J."/>
            <person name="Wang X.J."/>
            <person name="Zhu J.G."/>
            <person name="Ruan X.D."/>
            <person name="Zhao L."/>
            <person name="Wei J.T."/>
            <person name="Ye R.Z."/>
            <person name="Que T.C."/>
            <person name="Du C.H."/>
            <person name="Zhou Y.H."/>
            <person name="Cheng J.X."/>
            <person name="Dai P.F."/>
            <person name="Guo W.B."/>
            <person name="Han X.H."/>
            <person name="Huang E.J."/>
            <person name="Li L.F."/>
            <person name="Wei W."/>
            <person name="Gao Y.C."/>
            <person name="Liu J.Z."/>
            <person name="Shao H.Z."/>
            <person name="Wang X."/>
            <person name="Wang C.C."/>
            <person name="Yang T.C."/>
            <person name="Huo Q.B."/>
            <person name="Li W."/>
            <person name="Chen H.Y."/>
            <person name="Chen S.E."/>
            <person name="Zhou L.G."/>
            <person name="Ni X.B."/>
            <person name="Tian J.H."/>
            <person name="Sheng Y."/>
            <person name="Liu T."/>
            <person name="Pan Y.S."/>
            <person name="Xia L.Y."/>
            <person name="Li J."/>
            <person name="Zhao F."/>
            <person name="Cao W.C."/>
        </authorList>
    </citation>
    <scope>NUCLEOTIDE SEQUENCE</scope>
    <source>
        <strain evidence="1">Rmic-2018</strain>
    </source>
</reference>
<dbReference type="AlphaFoldDB" id="A0A9J6F4F3"/>
<name>A0A9J6F4F3_RHIMP</name>